<evidence type="ECO:0000256" key="3">
    <source>
        <dbReference type="ARBA" id="ARBA00022603"/>
    </source>
</evidence>
<keyword evidence="6" id="KW-0680">Restriction system</keyword>
<keyword evidence="5" id="KW-0949">S-adenosyl-L-methionine</keyword>
<dbReference type="GO" id="GO:0008170">
    <property type="term" value="F:N-methyltransferase activity"/>
    <property type="evidence" value="ECO:0007669"/>
    <property type="project" value="InterPro"/>
</dbReference>
<reference evidence="11" key="1">
    <citation type="submission" date="2017-12" db="EMBL/GenBank/DDBJ databases">
        <title>Whole genome sequencing of Acidipropionibacterium jensenii strains JS279 and JS280.</title>
        <authorList>
            <person name="Deptula P."/>
            <person name="Laine P."/>
            <person name="Smolander O.-P."/>
            <person name="Paulin L."/>
            <person name="Auvinen P."/>
            <person name="Varmanen P."/>
        </authorList>
    </citation>
    <scope>NUCLEOTIDE SEQUENCE [LARGE SCALE GENOMIC DNA]</scope>
    <source>
        <strain evidence="11">JS280</strain>
    </source>
</reference>
<dbReference type="InterPro" id="IPR029063">
    <property type="entry name" value="SAM-dependent_MTases_sf"/>
</dbReference>
<dbReference type="InterPro" id="IPR038333">
    <property type="entry name" value="T1MK-like_N_sf"/>
</dbReference>
<dbReference type="GO" id="GO:0032259">
    <property type="term" value="P:methylation"/>
    <property type="evidence" value="ECO:0007669"/>
    <property type="project" value="UniProtKB-KW"/>
</dbReference>
<dbReference type="Proteomes" id="UP000285875">
    <property type="component" value="Chromosome"/>
</dbReference>
<sequence>MNKQQLAAKIWQSANAMRSKIEANEYKDYILGFIFYKFLSDSEEQFLLKNQMERKDFAAVLVEDDRDLVTFVQGDLGYFIEYKHLYSTWLASGADFNVGDVRDALSAFERNISPTHKALFGGIFNTLQTGLSNLGRNATEQTKAIRELLKLIRDIPMDGRQGYDVLGFIYEYLISNFAANAGKKAGEFYTPHEVSLLMSRIIAKHLAGRSEIQIYDPTSGSGSLLLNIGQAVAHRLGDPDRIKYYPRRFIGECRRCGRRVGESAPDLAG</sequence>
<dbReference type="Gene3D" id="3.40.50.150">
    <property type="entry name" value="Vaccinia Virus protein VP39"/>
    <property type="match status" value="1"/>
</dbReference>
<dbReference type="InterPro" id="IPR022749">
    <property type="entry name" value="D12N6_MeTrfase_N"/>
</dbReference>
<gene>
    <name evidence="10" type="ORF">C0Z10_07695</name>
</gene>
<evidence type="ECO:0000256" key="6">
    <source>
        <dbReference type="ARBA" id="ARBA00022747"/>
    </source>
</evidence>
<name>A0A3T0RZY9_9ACTN</name>
<dbReference type="PANTHER" id="PTHR42933">
    <property type="entry name" value="SLR6095 PROTEIN"/>
    <property type="match status" value="1"/>
</dbReference>
<dbReference type="REBASE" id="317769">
    <property type="entry name" value="M.AjeJS280ORF7695P"/>
</dbReference>
<dbReference type="SUPFAM" id="SSF53335">
    <property type="entry name" value="S-adenosyl-L-methionine-dependent methyltransferases"/>
    <property type="match status" value="1"/>
</dbReference>
<keyword evidence="3 10" id="KW-0489">Methyltransferase</keyword>
<dbReference type="GO" id="GO:0009307">
    <property type="term" value="P:DNA restriction-modification system"/>
    <property type="evidence" value="ECO:0007669"/>
    <property type="project" value="UniProtKB-KW"/>
</dbReference>
<accession>A0A3T0RZY9</accession>
<dbReference type="EMBL" id="CP025570">
    <property type="protein sequence ID" value="AZZ39653.1"/>
    <property type="molecule type" value="Genomic_DNA"/>
</dbReference>
<dbReference type="EC" id="2.1.1.72" evidence="2"/>
<dbReference type="InterPro" id="IPR051537">
    <property type="entry name" value="DNA_Adenine_Mtase"/>
</dbReference>
<proteinExistence type="inferred from homology"/>
<dbReference type="GO" id="GO:0009007">
    <property type="term" value="F:site-specific DNA-methyltransferase (adenine-specific) activity"/>
    <property type="evidence" value="ECO:0007669"/>
    <property type="project" value="UniProtKB-EC"/>
</dbReference>
<dbReference type="Gene3D" id="1.20.1260.30">
    <property type="match status" value="1"/>
</dbReference>
<evidence type="ECO:0000313" key="10">
    <source>
        <dbReference type="EMBL" id="AZZ39653.1"/>
    </source>
</evidence>
<protein>
    <recommendedName>
        <fullName evidence="2">site-specific DNA-methyltransferase (adenine-specific)</fullName>
        <ecNumber evidence="2">2.1.1.72</ecNumber>
    </recommendedName>
</protein>
<dbReference type="KEGG" id="aji:C0Z10_07695"/>
<dbReference type="RefSeq" id="WP_097798993.1">
    <property type="nucleotide sequence ID" value="NZ_CP025570.1"/>
</dbReference>
<comment type="similarity">
    <text evidence="1">Belongs to the N(4)/N(6)-methyltransferase family.</text>
</comment>
<evidence type="ECO:0000256" key="7">
    <source>
        <dbReference type="ARBA" id="ARBA00047942"/>
    </source>
</evidence>
<evidence type="ECO:0000256" key="2">
    <source>
        <dbReference type="ARBA" id="ARBA00011900"/>
    </source>
</evidence>
<organism evidence="10 11">
    <name type="scientific">Acidipropionibacterium jensenii</name>
    <dbReference type="NCBI Taxonomy" id="1749"/>
    <lineage>
        <taxon>Bacteria</taxon>
        <taxon>Bacillati</taxon>
        <taxon>Actinomycetota</taxon>
        <taxon>Actinomycetes</taxon>
        <taxon>Propionibacteriales</taxon>
        <taxon>Propionibacteriaceae</taxon>
        <taxon>Acidipropionibacterium</taxon>
    </lineage>
</organism>
<dbReference type="InterPro" id="IPR003356">
    <property type="entry name" value="DNA_methylase_A-5"/>
</dbReference>
<dbReference type="Pfam" id="PF12161">
    <property type="entry name" value="HsdM_N"/>
    <property type="match status" value="1"/>
</dbReference>
<evidence type="ECO:0000313" key="11">
    <source>
        <dbReference type="Proteomes" id="UP000285875"/>
    </source>
</evidence>
<dbReference type="Pfam" id="PF02384">
    <property type="entry name" value="N6_Mtase"/>
    <property type="match status" value="1"/>
</dbReference>
<evidence type="ECO:0000259" key="9">
    <source>
        <dbReference type="Pfam" id="PF12161"/>
    </source>
</evidence>
<dbReference type="AlphaFoldDB" id="A0A3T0RZY9"/>
<dbReference type="PANTHER" id="PTHR42933:SF1">
    <property type="entry name" value="SITE-SPECIFIC DNA-METHYLTRANSFERASE (ADENINE-SPECIFIC)"/>
    <property type="match status" value="1"/>
</dbReference>
<evidence type="ECO:0000259" key="8">
    <source>
        <dbReference type="Pfam" id="PF02384"/>
    </source>
</evidence>
<feature type="domain" description="N6 adenine-specific DNA methyltransferase N-terminal" evidence="9">
    <location>
        <begin position="6"/>
        <end position="150"/>
    </location>
</feature>
<comment type="catalytic activity">
    <reaction evidence="7">
        <text>a 2'-deoxyadenosine in DNA + S-adenosyl-L-methionine = an N(6)-methyl-2'-deoxyadenosine in DNA + S-adenosyl-L-homocysteine + H(+)</text>
        <dbReference type="Rhea" id="RHEA:15197"/>
        <dbReference type="Rhea" id="RHEA-COMP:12418"/>
        <dbReference type="Rhea" id="RHEA-COMP:12419"/>
        <dbReference type="ChEBI" id="CHEBI:15378"/>
        <dbReference type="ChEBI" id="CHEBI:57856"/>
        <dbReference type="ChEBI" id="CHEBI:59789"/>
        <dbReference type="ChEBI" id="CHEBI:90615"/>
        <dbReference type="ChEBI" id="CHEBI:90616"/>
        <dbReference type="EC" id="2.1.1.72"/>
    </reaction>
</comment>
<evidence type="ECO:0000256" key="5">
    <source>
        <dbReference type="ARBA" id="ARBA00022691"/>
    </source>
</evidence>
<dbReference type="PRINTS" id="PR00507">
    <property type="entry name" value="N12N6MTFRASE"/>
</dbReference>
<feature type="domain" description="DNA methylase adenine-specific" evidence="8">
    <location>
        <begin position="163"/>
        <end position="245"/>
    </location>
</feature>
<evidence type="ECO:0000256" key="1">
    <source>
        <dbReference type="ARBA" id="ARBA00006594"/>
    </source>
</evidence>
<keyword evidence="4 10" id="KW-0808">Transferase</keyword>
<dbReference type="GO" id="GO:0003677">
    <property type="term" value="F:DNA binding"/>
    <property type="evidence" value="ECO:0007669"/>
    <property type="project" value="InterPro"/>
</dbReference>
<evidence type="ECO:0000256" key="4">
    <source>
        <dbReference type="ARBA" id="ARBA00022679"/>
    </source>
</evidence>